<dbReference type="EMBL" id="JAAIUW010000003">
    <property type="protein sequence ID" value="KAF7837501.1"/>
    <property type="molecule type" value="Genomic_DNA"/>
</dbReference>
<gene>
    <name evidence="2" type="ORF">G2W53_005983</name>
</gene>
<feature type="region of interest" description="Disordered" evidence="1">
    <location>
        <begin position="1"/>
        <end position="21"/>
    </location>
</feature>
<organism evidence="2 3">
    <name type="scientific">Senna tora</name>
    <dbReference type="NCBI Taxonomy" id="362788"/>
    <lineage>
        <taxon>Eukaryota</taxon>
        <taxon>Viridiplantae</taxon>
        <taxon>Streptophyta</taxon>
        <taxon>Embryophyta</taxon>
        <taxon>Tracheophyta</taxon>
        <taxon>Spermatophyta</taxon>
        <taxon>Magnoliopsida</taxon>
        <taxon>eudicotyledons</taxon>
        <taxon>Gunneridae</taxon>
        <taxon>Pentapetalae</taxon>
        <taxon>rosids</taxon>
        <taxon>fabids</taxon>
        <taxon>Fabales</taxon>
        <taxon>Fabaceae</taxon>
        <taxon>Caesalpinioideae</taxon>
        <taxon>Cassia clade</taxon>
        <taxon>Senna</taxon>
    </lineage>
</organism>
<dbReference type="AlphaFoldDB" id="A0A834X374"/>
<protein>
    <submittedName>
        <fullName evidence="2">Uncharacterized protein</fullName>
    </submittedName>
</protein>
<reference evidence="2" key="1">
    <citation type="submission" date="2020-09" db="EMBL/GenBank/DDBJ databases">
        <title>Genome-Enabled Discovery of Anthraquinone Biosynthesis in Senna tora.</title>
        <authorList>
            <person name="Kang S.-H."/>
            <person name="Pandey R.P."/>
            <person name="Lee C.-M."/>
            <person name="Sim J.-S."/>
            <person name="Jeong J.-T."/>
            <person name="Choi B.-S."/>
            <person name="Jung M."/>
            <person name="Ginzburg D."/>
            <person name="Zhao K."/>
            <person name="Won S.Y."/>
            <person name="Oh T.-J."/>
            <person name="Yu Y."/>
            <person name="Kim N.-H."/>
            <person name="Lee O.R."/>
            <person name="Lee T.-H."/>
            <person name="Bashyal P."/>
            <person name="Kim T.-S."/>
            <person name="Lee W.-H."/>
            <person name="Kawkins C."/>
            <person name="Kim C.-K."/>
            <person name="Kim J.S."/>
            <person name="Ahn B.O."/>
            <person name="Rhee S.Y."/>
            <person name="Sohng J.K."/>
        </authorList>
    </citation>
    <scope>NUCLEOTIDE SEQUENCE</scope>
    <source>
        <tissue evidence="2">Leaf</tissue>
    </source>
</reference>
<evidence type="ECO:0000313" key="2">
    <source>
        <dbReference type="EMBL" id="KAF7837501.1"/>
    </source>
</evidence>
<evidence type="ECO:0000313" key="3">
    <source>
        <dbReference type="Proteomes" id="UP000634136"/>
    </source>
</evidence>
<name>A0A834X374_9FABA</name>
<keyword evidence="3" id="KW-1185">Reference proteome</keyword>
<evidence type="ECO:0000256" key="1">
    <source>
        <dbReference type="SAM" id="MobiDB-lite"/>
    </source>
</evidence>
<proteinExistence type="predicted"/>
<accession>A0A834X374</accession>
<comment type="caution">
    <text evidence="2">The sequence shown here is derived from an EMBL/GenBank/DDBJ whole genome shotgun (WGS) entry which is preliminary data.</text>
</comment>
<sequence>MVVRQGKGHRPIDSTSAHSSDVIRRLEAYGCDIRDSRSDPNKDNQYHFAGS</sequence>
<dbReference type="Proteomes" id="UP000634136">
    <property type="component" value="Unassembled WGS sequence"/>
</dbReference>